<keyword evidence="2" id="KW-1185">Reference proteome</keyword>
<protein>
    <submittedName>
        <fullName evidence="1">Uncharacterized protein</fullName>
    </submittedName>
</protein>
<reference evidence="2" key="1">
    <citation type="journal article" date="2020" name="Nat. Commun.">
        <title>Genome sequence of the cluster root forming white lupin.</title>
        <authorList>
            <person name="Hufnagel B."/>
            <person name="Marques A."/>
            <person name="Soriano A."/>
            <person name="Marques L."/>
            <person name="Divol F."/>
            <person name="Doumas P."/>
            <person name="Sallet E."/>
            <person name="Mancinotti D."/>
            <person name="Carrere S."/>
            <person name="Marande W."/>
            <person name="Arribat S."/>
            <person name="Keller J."/>
            <person name="Huneau C."/>
            <person name="Blein T."/>
            <person name="Aime D."/>
            <person name="Laguerre M."/>
            <person name="Taylor J."/>
            <person name="Schubert V."/>
            <person name="Nelson M."/>
            <person name="Geu-Flores F."/>
            <person name="Crespi M."/>
            <person name="Gallardo-Guerrero K."/>
            <person name="Delaux P.-M."/>
            <person name="Salse J."/>
            <person name="Berges H."/>
            <person name="Guyot R."/>
            <person name="Gouzy J."/>
            <person name="Peret B."/>
        </authorList>
    </citation>
    <scope>NUCLEOTIDE SEQUENCE [LARGE SCALE GENOMIC DNA]</scope>
    <source>
        <strain evidence="2">cv. Amiga</strain>
    </source>
</reference>
<dbReference type="OrthoDB" id="894015at2759"/>
<evidence type="ECO:0000313" key="1">
    <source>
        <dbReference type="EMBL" id="KAE9595692.1"/>
    </source>
</evidence>
<comment type="caution">
    <text evidence="1">The sequence shown here is derived from an EMBL/GenBank/DDBJ whole genome shotgun (WGS) entry which is preliminary data.</text>
</comment>
<dbReference type="Proteomes" id="UP000447434">
    <property type="component" value="Chromosome 17"/>
</dbReference>
<dbReference type="EMBL" id="WOCE01000017">
    <property type="protein sequence ID" value="KAE9595692.1"/>
    <property type="molecule type" value="Genomic_DNA"/>
</dbReference>
<sequence>MLSTKQMGLITIITLLSIFFSSLLPSSTSLHIHLQPSLQHQVNGNNFKKLLSLPVLPRKLRFTDKVQEYAEVRDLASQKQKNYLPAVKKYRRIQNMKVVDIKKSKQELMEGDNPSRFFTMDYHNVRKRPPIHNKHHEENKN</sequence>
<dbReference type="AlphaFoldDB" id="A0A6A4P2A3"/>
<name>A0A6A4P2A3_LUPAL</name>
<evidence type="ECO:0000313" key="2">
    <source>
        <dbReference type="Proteomes" id="UP000447434"/>
    </source>
</evidence>
<gene>
    <name evidence="1" type="ORF">Lalb_Chr17g0341471</name>
</gene>
<accession>A0A6A4P2A3</accession>
<organism evidence="1 2">
    <name type="scientific">Lupinus albus</name>
    <name type="common">White lupine</name>
    <name type="synonym">Lupinus termis</name>
    <dbReference type="NCBI Taxonomy" id="3870"/>
    <lineage>
        <taxon>Eukaryota</taxon>
        <taxon>Viridiplantae</taxon>
        <taxon>Streptophyta</taxon>
        <taxon>Embryophyta</taxon>
        <taxon>Tracheophyta</taxon>
        <taxon>Spermatophyta</taxon>
        <taxon>Magnoliopsida</taxon>
        <taxon>eudicotyledons</taxon>
        <taxon>Gunneridae</taxon>
        <taxon>Pentapetalae</taxon>
        <taxon>rosids</taxon>
        <taxon>fabids</taxon>
        <taxon>Fabales</taxon>
        <taxon>Fabaceae</taxon>
        <taxon>Papilionoideae</taxon>
        <taxon>50 kb inversion clade</taxon>
        <taxon>genistoids sensu lato</taxon>
        <taxon>core genistoids</taxon>
        <taxon>Genisteae</taxon>
        <taxon>Lupinus</taxon>
    </lineage>
</organism>
<proteinExistence type="predicted"/>